<dbReference type="NCBIfam" id="TIGR00247">
    <property type="entry name" value="endolytic transglycosylase MltG"/>
    <property type="match status" value="1"/>
</dbReference>
<evidence type="ECO:0000256" key="4">
    <source>
        <dbReference type="ARBA" id="ARBA00023136"/>
    </source>
</evidence>
<organism evidence="9 10">
    <name type="scientific">Bifidobacterium dolichotidis</name>
    <dbReference type="NCBI Taxonomy" id="2306976"/>
    <lineage>
        <taxon>Bacteria</taxon>
        <taxon>Bacillati</taxon>
        <taxon>Actinomycetota</taxon>
        <taxon>Actinomycetes</taxon>
        <taxon>Bifidobacteriales</taxon>
        <taxon>Bifidobacteriaceae</taxon>
        <taxon>Bifidobacterium</taxon>
    </lineage>
</organism>
<name>A0A430FSV8_9BIFI</name>
<comment type="catalytic activity">
    <reaction evidence="7">
        <text>a peptidoglycan chain = a peptidoglycan chain with N-acetyl-1,6-anhydromuramyl-[peptide] at the reducing end + a peptidoglycan chain with N-acetylglucosamine at the non-reducing end.</text>
        <dbReference type="EC" id="4.2.2.29"/>
    </reaction>
</comment>
<feature type="site" description="Important for catalytic activity" evidence="7">
    <location>
        <position position="276"/>
    </location>
</feature>
<dbReference type="EC" id="4.2.2.29" evidence="7"/>
<dbReference type="Pfam" id="PF02618">
    <property type="entry name" value="YceG"/>
    <property type="match status" value="1"/>
</dbReference>
<feature type="transmembrane region" description="Helical" evidence="7">
    <location>
        <begin position="56"/>
        <end position="78"/>
    </location>
</feature>
<evidence type="ECO:0000256" key="8">
    <source>
        <dbReference type="SAM" id="MobiDB-lite"/>
    </source>
</evidence>
<evidence type="ECO:0000313" key="9">
    <source>
        <dbReference type="EMBL" id="RSX55950.1"/>
    </source>
</evidence>
<dbReference type="PANTHER" id="PTHR30518">
    <property type="entry name" value="ENDOLYTIC MUREIN TRANSGLYCOSYLASE"/>
    <property type="match status" value="1"/>
</dbReference>
<dbReference type="InterPro" id="IPR003770">
    <property type="entry name" value="MLTG-like"/>
</dbReference>
<keyword evidence="6 7" id="KW-0961">Cell wall biogenesis/degradation</keyword>
<evidence type="ECO:0000256" key="3">
    <source>
        <dbReference type="ARBA" id="ARBA00022989"/>
    </source>
</evidence>
<dbReference type="GO" id="GO:0071555">
    <property type="term" value="P:cell wall organization"/>
    <property type="evidence" value="ECO:0007669"/>
    <property type="project" value="UniProtKB-KW"/>
</dbReference>
<dbReference type="GO" id="GO:0009252">
    <property type="term" value="P:peptidoglycan biosynthetic process"/>
    <property type="evidence" value="ECO:0007669"/>
    <property type="project" value="UniProtKB-UniRule"/>
</dbReference>
<keyword evidence="5 7" id="KW-0456">Lyase</keyword>
<comment type="function">
    <text evidence="7">Functions as a peptidoglycan terminase that cleaves nascent peptidoglycan strands endolytically to terminate their elongation.</text>
</comment>
<comment type="subcellular location">
    <subcellularLocation>
        <location evidence="7">Cell membrane</location>
        <topology evidence="7">Single-pass membrane protein</topology>
    </subcellularLocation>
</comment>
<feature type="compositionally biased region" description="Basic residues" evidence="8">
    <location>
        <begin position="40"/>
        <end position="52"/>
    </location>
</feature>
<comment type="similarity">
    <text evidence="7">Belongs to the transglycosylase MltG family.</text>
</comment>
<keyword evidence="2 7" id="KW-0812">Transmembrane</keyword>
<proteinExistence type="inferred from homology"/>
<dbReference type="HAMAP" id="MF_02065">
    <property type="entry name" value="MltG"/>
    <property type="match status" value="1"/>
</dbReference>
<keyword evidence="1 7" id="KW-1003">Cell membrane</keyword>
<dbReference type="OrthoDB" id="9814591at2"/>
<accession>A0A430FSV8</accession>
<evidence type="ECO:0000256" key="6">
    <source>
        <dbReference type="ARBA" id="ARBA00023316"/>
    </source>
</evidence>
<dbReference type="Gene3D" id="3.30.1490.480">
    <property type="entry name" value="Endolytic murein transglycosylase"/>
    <property type="match status" value="1"/>
</dbReference>
<evidence type="ECO:0000256" key="5">
    <source>
        <dbReference type="ARBA" id="ARBA00023239"/>
    </source>
</evidence>
<dbReference type="PANTHER" id="PTHR30518:SF2">
    <property type="entry name" value="ENDOLYTIC MUREIN TRANSGLYCOSYLASE"/>
    <property type="match status" value="1"/>
</dbReference>
<keyword evidence="4 7" id="KW-0472">Membrane</keyword>
<dbReference type="AlphaFoldDB" id="A0A430FSV8"/>
<sequence length="398" mass="43286">MTGEDFHDFFEQNTVWEDGQSSSDQSGQPSSALPPEPPRSRRMMRKQRKARKRKRLITVVSCVAVTGLLVGGACFGVTKVSHFFHDRSSSSSLQDFSGPGHGSIQFTVKSGQGADVIAKNLQNEGIIKSAAVFTSLVASNEMTMYPGTFAMKYEMSASEAAKVLSNPQNAGGMVDVRAGERVSEVIANAAKISGLPETDFQKVLNEKGQGILPAEAKGSYEGWLEPGMYDAASTKDAAVLLKKMVDARIARLNELGVPQGEERERILTIASIAEAEVNKPEYYGKVTRVIDNRLEHDMSLGMDTTVAYGLGIKANQLTNDQLNDDSNPYNTRLHKGLPPTPISNPGDNAISAALHPEEGNWLYFVTTNLQTGETKFTDSDAQFQEFVHEYKTTNPGAN</sequence>
<dbReference type="GO" id="GO:0005886">
    <property type="term" value="C:plasma membrane"/>
    <property type="evidence" value="ECO:0007669"/>
    <property type="project" value="UniProtKB-SubCell"/>
</dbReference>
<feature type="region of interest" description="Disordered" evidence="8">
    <location>
        <begin position="17"/>
        <end position="52"/>
    </location>
</feature>
<comment type="caution">
    <text evidence="9">The sequence shown here is derived from an EMBL/GenBank/DDBJ whole genome shotgun (WGS) entry which is preliminary data.</text>
</comment>
<protein>
    <recommendedName>
        <fullName evidence="7">Endolytic murein transglycosylase</fullName>
        <ecNumber evidence="7">4.2.2.29</ecNumber>
    </recommendedName>
    <alternativeName>
        <fullName evidence="7">Peptidoglycan lytic transglycosylase</fullName>
    </alternativeName>
    <alternativeName>
        <fullName evidence="7">Peptidoglycan polymerization terminase</fullName>
    </alternativeName>
</protein>
<reference evidence="9 10" key="1">
    <citation type="submission" date="2018-09" db="EMBL/GenBank/DDBJ databases">
        <title>Characterization of the phylogenetic diversity of five novel species belonging to the genus Bifidobacterium.</title>
        <authorList>
            <person name="Lugli G.A."/>
            <person name="Duranti S."/>
            <person name="Milani C."/>
        </authorList>
    </citation>
    <scope>NUCLEOTIDE SEQUENCE [LARGE SCALE GENOMIC DNA]</scope>
    <source>
        <strain evidence="9 10">2036B</strain>
    </source>
</reference>
<dbReference type="RefSeq" id="WP_125963116.1">
    <property type="nucleotide sequence ID" value="NZ_QXGM01000001.1"/>
</dbReference>
<evidence type="ECO:0000313" key="10">
    <source>
        <dbReference type="Proteomes" id="UP000287609"/>
    </source>
</evidence>
<dbReference type="GO" id="GO:0008932">
    <property type="term" value="F:lytic endotransglycosylase activity"/>
    <property type="evidence" value="ECO:0007669"/>
    <property type="project" value="UniProtKB-UniRule"/>
</dbReference>
<evidence type="ECO:0000256" key="1">
    <source>
        <dbReference type="ARBA" id="ARBA00022475"/>
    </source>
</evidence>
<keyword evidence="3 7" id="KW-1133">Transmembrane helix</keyword>
<evidence type="ECO:0000256" key="7">
    <source>
        <dbReference type="HAMAP-Rule" id="MF_02065"/>
    </source>
</evidence>
<dbReference type="Proteomes" id="UP000287609">
    <property type="component" value="Unassembled WGS sequence"/>
</dbReference>
<feature type="compositionally biased region" description="Low complexity" evidence="8">
    <location>
        <begin position="18"/>
        <end position="31"/>
    </location>
</feature>
<evidence type="ECO:0000256" key="2">
    <source>
        <dbReference type="ARBA" id="ARBA00022692"/>
    </source>
</evidence>
<gene>
    <name evidence="7" type="primary">mltG</name>
    <name evidence="9" type="ORF">D2E26_0513</name>
</gene>
<dbReference type="EMBL" id="QXGM01000001">
    <property type="protein sequence ID" value="RSX55950.1"/>
    <property type="molecule type" value="Genomic_DNA"/>
</dbReference>
<keyword evidence="10" id="KW-1185">Reference proteome</keyword>